<sequence>MEIRANAEHLVVMLPGHDTPSDQPSDGGQGIVMSWQALTTWQNLLGLESVGETVQAILESASNPQPETIGADGRNAWTLAYETLEAALNDTVPTTLAMTAQEAHMNDPLTVAQQQTMNAVGIQPTASISLIRQPSTPSVPSLDVEAIDATLAGNTTAINALADAQEDFFAQFIPEERNNNER</sequence>
<gene>
    <name evidence="1" type="ORF">PG2003B_1000</name>
</gene>
<accession>A0A4Q5ATC3</accession>
<name>A0A4Q5ATC3_9BIFI</name>
<dbReference type="RefSeq" id="WP_129966853.1">
    <property type="nucleotide sequence ID" value="NZ_RYUW01000012.1"/>
</dbReference>
<dbReference type="Proteomes" id="UP000292382">
    <property type="component" value="Unassembled WGS sequence"/>
</dbReference>
<dbReference type="EMBL" id="RYUW01000012">
    <property type="protein sequence ID" value="RYQ36503.1"/>
    <property type="molecule type" value="Genomic_DNA"/>
</dbReference>
<proteinExistence type="predicted"/>
<evidence type="ECO:0000313" key="2">
    <source>
        <dbReference type="Proteomes" id="UP000292382"/>
    </source>
</evidence>
<dbReference type="AlphaFoldDB" id="A0A4Q5ATC3"/>
<protein>
    <submittedName>
        <fullName evidence="1">Uncharacterized protein</fullName>
    </submittedName>
</protein>
<reference evidence="1 2" key="1">
    <citation type="submission" date="2018-12" db="EMBL/GenBank/DDBJ databases">
        <title>Unveiling genomic diversity among members of the Bifidobacterium pseudolongum species, a widely distributed gut commensal of the animal kingdom.</title>
        <authorList>
            <person name="Lugli G.A."/>
            <person name="Duranti S."/>
            <person name="Albert K."/>
            <person name="Mancabelli L."/>
            <person name="Napoli S."/>
            <person name="Viappiani A."/>
            <person name="Anzalone R."/>
            <person name="Longhi G."/>
            <person name="Milani C."/>
            <person name="Turroni F."/>
            <person name="Alessandri G."/>
            <person name="Sela D.A."/>
            <person name="Van Sinderen D."/>
            <person name="Ventura M."/>
        </authorList>
    </citation>
    <scope>NUCLEOTIDE SEQUENCE [LARGE SCALE GENOMIC DNA]</scope>
    <source>
        <strain evidence="1 2">2003B</strain>
    </source>
</reference>
<comment type="caution">
    <text evidence="1">The sequence shown here is derived from an EMBL/GenBank/DDBJ whole genome shotgun (WGS) entry which is preliminary data.</text>
</comment>
<evidence type="ECO:0000313" key="1">
    <source>
        <dbReference type="EMBL" id="RYQ36503.1"/>
    </source>
</evidence>
<organism evidence="1 2">
    <name type="scientific">Bifidobacterium pseudolongum subsp. globosum</name>
    <dbReference type="NCBI Taxonomy" id="1690"/>
    <lineage>
        <taxon>Bacteria</taxon>
        <taxon>Bacillati</taxon>
        <taxon>Actinomycetota</taxon>
        <taxon>Actinomycetes</taxon>
        <taxon>Bifidobacteriales</taxon>
        <taxon>Bifidobacteriaceae</taxon>
        <taxon>Bifidobacterium</taxon>
    </lineage>
</organism>